<dbReference type="EMBL" id="CP077080">
    <property type="protein sequence ID" value="QXI51360.1"/>
    <property type="molecule type" value="Genomic_DNA"/>
</dbReference>
<evidence type="ECO:0000313" key="1">
    <source>
        <dbReference type="EMBL" id="QXI51360.1"/>
    </source>
</evidence>
<reference evidence="1 2" key="1">
    <citation type="journal article" date="2021" name="Microorganisms">
        <title>The Ever-Expanding Pseudomonas Genus: Description of 43 New Species and Partition of the Pseudomonas putida Group.</title>
        <authorList>
            <person name="Girard L."/>
            <person name="Lood C."/>
            <person name="Hofte M."/>
            <person name="Vandamme P."/>
            <person name="Rokni-Zadeh H."/>
            <person name="van Noort V."/>
            <person name="Lavigne R."/>
            <person name="De Mot R."/>
        </authorList>
    </citation>
    <scope>NUCLEOTIDE SEQUENCE [LARGE SCALE GENOMIC DNA]</scope>
    <source>
        <strain evidence="1 2">SWRI17</strain>
    </source>
</reference>
<dbReference type="RefSeq" id="WP_217859784.1">
    <property type="nucleotide sequence ID" value="NZ_CP077080.1"/>
</dbReference>
<sequence>MMSQAITMITEIKTNSSENAFQDNDVIHLGRAVNSDECSLSAISWTTAGRSWQIQLHILKTLYTGFKSAIPEQNIWLFMGSYSWQPDNRITRHRRLWGSLKARGV</sequence>
<dbReference type="Proteomes" id="UP000824066">
    <property type="component" value="Chromosome"/>
</dbReference>
<proteinExistence type="predicted"/>
<protein>
    <submittedName>
        <fullName evidence="1">Uncharacterized protein</fullName>
    </submittedName>
</protein>
<accession>A0ABX8Q821</accession>
<name>A0ABX8Q821_PSECO</name>
<evidence type="ECO:0000313" key="2">
    <source>
        <dbReference type="Proteomes" id="UP000824066"/>
    </source>
</evidence>
<gene>
    <name evidence="1" type="ORF">KSS97_17625</name>
</gene>
<keyword evidence="2" id="KW-1185">Reference proteome</keyword>
<organism evidence="1 2">
    <name type="scientific">Pseudomonas canavaninivorans</name>
    <dbReference type="NCBI Taxonomy" id="2842348"/>
    <lineage>
        <taxon>Bacteria</taxon>
        <taxon>Pseudomonadati</taxon>
        <taxon>Pseudomonadota</taxon>
        <taxon>Gammaproteobacteria</taxon>
        <taxon>Pseudomonadales</taxon>
        <taxon>Pseudomonadaceae</taxon>
        <taxon>Pseudomonas</taxon>
    </lineage>
</organism>